<dbReference type="Proteomes" id="UP001139409">
    <property type="component" value="Unassembled WGS sequence"/>
</dbReference>
<feature type="transmembrane region" description="Helical" evidence="7">
    <location>
        <begin position="40"/>
        <end position="64"/>
    </location>
</feature>
<dbReference type="EMBL" id="JAIXNE010000001">
    <property type="protein sequence ID" value="MCA6073523.1"/>
    <property type="molecule type" value="Genomic_DNA"/>
</dbReference>
<keyword evidence="4 7" id="KW-1133">Transmembrane helix</keyword>
<feature type="transmembrane region" description="Helical" evidence="7">
    <location>
        <begin position="383"/>
        <end position="402"/>
    </location>
</feature>
<feature type="transmembrane region" description="Helical" evidence="7">
    <location>
        <begin position="84"/>
        <end position="114"/>
    </location>
</feature>
<keyword evidence="9" id="KW-1185">Reference proteome</keyword>
<feature type="transmembrane region" description="Helical" evidence="7">
    <location>
        <begin position="306"/>
        <end position="328"/>
    </location>
</feature>
<dbReference type="PANTHER" id="PTHR42948">
    <property type="entry name" value="TRANSPORTER"/>
    <property type="match status" value="1"/>
</dbReference>
<feature type="transmembrane region" description="Helical" evidence="7">
    <location>
        <begin position="282"/>
        <end position="299"/>
    </location>
</feature>
<evidence type="ECO:0000313" key="8">
    <source>
        <dbReference type="EMBL" id="MCA6073523.1"/>
    </source>
</evidence>
<reference evidence="8" key="1">
    <citation type="submission" date="2021-09" db="EMBL/GenBank/DDBJ databases">
        <title>Fulvivirga sp. isolated from coastal sediment.</title>
        <authorList>
            <person name="Yu H."/>
        </authorList>
    </citation>
    <scope>NUCLEOTIDE SEQUENCE</scope>
    <source>
        <strain evidence="8">1062</strain>
    </source>
</reference>
<organism evidence="8 9">
    <name type="scientific">Fulvivirga sedimenti</name>
    <dbReference type="NCBI Taxonomy" id="2879465"/>
    <lineage>
        <taxon>Bacteria</taxon>
        <taxon>Pseudomonadati</taxon>
        <taxon>Bacteroidota</taxon>
        <taxon>Cytophagia</taxon>
        <taxon>Cytophagales</taxon>
        <taxon>Fulvivirgaceae</taxon>
        <taxon>Fulvivirga</taxon>
    </lineage>
</organism>
<dbReference type="PANTHER" id="PTHR42948:SF1">
    <property type="entry name" value="TRANSPORTER"/>
    <property type="match status" value="1"/>
</dbReference>
<dbReference type="InterPro" id="IPR000175">
    <property type="entry name" value="Na/ntran_symport"/>
</dbReference>
<keyword evidence="2 6" id="KW-0813">Transport</keyword>
<comment type="similarity">
    <text evidence="6">Belongs to the sodium:neurotransmitter symporter (SNF) (TC 2.A.22) family.</text>
</comment>
<accession>A0A9X1HMF9</accession>
<gene>
    <name evidence="8" type="ORF">LDX50_01530</name>
</gene>
<evidence type="ECO:0000256" key="1">
    <source>
        <dbReference type="ARBA" id="ARBA00004141"/>
    </source>
</evidence>
<dbReference type="InterPro" id="IPR047218">
    <property type="entry name" value="YocR/YhdH-like"/>
</dbReference>
<dbReference type="GO" id="GO:0016020">
    <property type="term" value="C:membrane"/>
    <property type="evidence" value="ECO:0007669"/>
    <property type="project" value="UniProtKB-SubCell"/>
</dbReference>
<comment type="subcellular location">
    <subcellularLocation>
        <location evidence="1">Membrane</location>
        <topology evidence="1">Multi-pass membrane protein</topology>
    </subcellularLocation>
</comment>
<feature type="transmembrane region" description="Helical" evidence="7">
    <location>
        <begin position="7"/>
        <end position="28"/>
    </location>
</feature>
<evidence type="ECO:0000256" key="2">
    <source>
        <dbReference type="ARBA" id="ARBA00022448"/>
    </source>
</evidence>
<dbReference type="SUPFAM" id="SSF161070">
    <property type="entry name" value="SNF-like"/>
    <property type="match status" value="1"/>
</dbReference>
<sequence>MANRGGFSSRIGFIVAAAGSAVGLGNIWKFPYEVGQNGGAMFLLVYLLCTFIICFPIMVGEIAIGRHAKRDAYGSYATIGGKKWGYIGLFGILCGIMILSFYNVVAGWAFGYFIEISFSNLLAETSFSEFFGRYTADFGDNLIFSVCFMIITAFIVVKGVSGGIERASKILMPMLYVILIGLIIYSLTLENAMDGIRFYLLPDITKLNAETIYSALGQAFFSLSLGMGALVTYGSYIDKNQNIVGSAAMISIMDVSVAFLAGLLIFPLVFSQGQTPSEGPGLVFVALPGVFNAMGPLVGRIVGGGFFLLLCFAALTSTISLLEVPVAYLVDEKKLPRKAVVWGLAAFIFVVGLPSMLSQGAVRAFSSMSWYGDKSFLDFVSEVFSDISLPLGGCLMSIFIAVRWKKHNLSEEISHGFPNYKGSIHEKIINTMITVISPVLLGFMFINTVLSKFFDISIF</sequence>
<dbReference type="AlphaFoldDB" id="A0A9X1HMF9"/>
<evidence type="ECO:0000256" key="6">
    <source>
        <dbReference type="RuleBase" id="RU003732"/>
    </source>
</evidence>
<dbReference type="PRINTS" id="PR00176">
    <property type="entry name" value="NANEUSMPORT"/>
</dbReference>
<proteinExistence type="inferred from homology"/>
<feature type="transmembrane region" description="Helical" evidence="7">
    <location>
        <begin position="173"/>
        <end position="192"/>
    </location>
</feature>
<feature type="transmembrane region" description="Helical" evidence="7">
    <location>
        <begin position="212"/>
        <end position="236"/>
    </location>
</feature>
<evidence type="ECO:0000256" key="4">
    <source>
        <dbReference type="ARBA" id="ARBA00022989"/>
    </source>
</evidence>
<feature type="transmembrane region" description="Helical" evidence="7">
    <location>
        <begin position="248"/>
        <end position="270"/>
    </location>
</feature>
<dbReference type="CDD" id="cd10336">
    <property type="entry name" value="SLC6sbd_Tyt1-Like"/>
    <property type="match status" value="1"/>
</dbReference>
<feature type="transmembrane region" description="Helical" evidence="7">
    <location>
        <begin position="428"/>
        <end position="450"/>
    </location>
</feature>
<name>A0A9X1HMF9_9BACT</name>
<dbReference type="RefSeq" id="WP_225696639.1">
    <property type="nucleotide sequence ID" value="NZ_JAIXNE010000001.1"/>
</dbReference>
<evidence type="ECO:0000313" key="9">
    <source>
        <dbReference type="Proteomes" id="UP001139409"/>
    </source>
</evidence>
<evidence type="ECO:0000256" key="3">
    <source>
        <dbReference type="ARBA" id="ARBA00022692"/>
    </source>
</evidence>
<keyword evidence="6" id="KW-0769">Symport</keyword>
<keyword evidence="3 6" id="KW-0812">Transmembrane</keyword>
<evidence type="ECO:0000256" key="7">
    <source>
        <dbReference type="SAM" id="Phobius"/>
    </source>
</evidence>
<dbReference type="InterPro" id="IPR037272">
    <property type="entry name" value="SNS_sf"/>
</dbReference>
<dbReference type="GO" id="GO:0015293">
    <property type="term" value="F:symporter activity"/>
    <property type="evidence" value="ECO:0007669"/>
    <property type="project" value="UniProtKB-KW"/>
</dbReference>
<feature type="transmembrane region" description="Helical" evidence="7">
    <location>
        <begin position="340"/>
        <end position="362"/>
    </location>
</feature>
<dbReference type="PROSITE" id="PS00610">
    <property type="entry name" value="NA_NEUROTRAN_SYMP_1"/>
    <property type="match status" value="1"/>
</dbReference>
<protein>
    <recommendedName>
        <fullName evidence="6">Transporter</fullName>
    </recommendedName>
</protein>
<feature type="transmembrane region" description="Helical" evidence="7">
    <location>
        <begin position="142"/>
        <end position="161"/>
    </location>
</feature>
<comment type="caution">
    <text evidence="8">The sequence shown here is derived from an EMBL/GenBank/DDBJ whole genome shotgun (WGS) entry which is preliminary data.</text>
</comment>
<dbReference type="NCBIfam" id="NF037979">
    <property type="entry name" value="Na_transp"/>
    <property type="match status" value="1"/>
</dbReference>
<dbReference type="Pfam" id="PF00209">
    <property type="entry name" value="SNF"/>
    <property type="match status" value="2"/>
</dbReference>
<dbReference type="PROSITE" id="PS50267">
    <property type="entry name" value="NA_NEUROTRAN_SYMP_3"/>
    <property type="match status" value="1"/>
</dbReference>
<keyword evidence="5 7" id="KW-0472">Membrane</keyword>
<evidence type="ECO:0000256" key="5">
    <source>
        <dbReference type="ARBA" id="ARBA00023136"/>
    </source>
</evidence>